<dbReference type="GO" id="GO:0006508">
    <property type="term" value="P:proteolysis"/>
    <property type="evidence" value="ECO:0007669"/>
    <property type="project" value="InterPro"/>
</dbReference>
<dbReference type="InterPro" id="IPR001995">
    <property type="entry name" value="Peptidase_A2_cat"/>
</dbReference>
<feature type="domain" description="Peptidase A2" evidence="1">
    <location>
        <begin position="463"/>
        <end position="500"/>
    </location>
</feature>
<evidence type="ECO:0000259" key="1">
    <source>
        <dbReference type="PROSITE" id="PS50175"/>
    </source>
</evidence>
<protein>
    <recommendedName>
        <fullName evidence="1">Peptidase A2 domain-containing protein</fullName>
    </recommendedName>
</protein>
<name>A0AAV1KKF4_9NEOP</name>
<dbReference type="PANTHER" id="PTHR47331">
    <property type="entry name" value="PHD-TYPE DOMAIN-CONTAINING PROTEIN"/>
    <property type="match status" value="1"/>
</dbReference>
<dbReference type="Proteomes" id="UP001314205">
    <property type="component" value="Unassembled WGS sequence"/>
</dbReference>
<dbReference type="EMBL" id="CAVLGL010000057">
    <property type="protein sequence ID" value="CAK1583275.1"/>
    <property type="molecule type" value="Genomic_DNA"/>
</dbReference>
<sequence length="895" mass="101830">MAALIKSQTSSKASIEKSYENFKKSPKDRLAKTSYLQTRLDILEEQWTLVTETHRKLSMEGSDAIFETKYFKEDIFSSIEEIYILYKSDLKDALSLLTPAASLPNEAAKNESNVNLPKISIPIFSGMYNEWPTFRDMYVSLIHTNASLDNVQNMHYLKGHLSGEAAQLLRHVPITAASYQDSWLLLNNRYNNKKYLTNGLLKRFINQPNIGTESCSAIKEMLDLTNDTINGLKNLGINVDTWDVIIIYIISTKLDSESRKQWEAKISAVDELPTLNQMREFLESKFRSLEFLDGKQRLKPNFSNHKPKAMHATATVSNVTLESCIFCKQNHRLSNYKEFAKTNYDARFNFVQTNGLCFNCLGSKHSSKVCRSHKKCHICKHKHHSLLHPNPKPTSGPCSSDSQKSLLVSEVNAMVSNVKASLDSSESASNFTSHFSKETAPNQILLATALVESRARNGYTHLFRALLDQGSQASFVTESAVQLLGLRKIPNKSIISGLGGDNTSVMASKYIVMMDIQSRHDPSFQVSVRAHVLGAITSLLPSEKVLNFDWPELNNITLADPQFHIPSKIDILLGADIYGDLIREGLIKGPRGMPTAQNTALGWILSGPTHQGKSIQSQSAHCHHNLIVSSHFHNDDNELLKKFWEIENYFFDTKILTKEEQLCEDLYEQTTRRDASGRYIVRLPFREDDPKCKYGNSREIAIKRFQLLEKRLKKDAELKNKYSEVIHEYLDLGHMVRISDDDKRKHVSVYLPHHAVIREDKSTTKVRVVFDALCKGNNGISLNDTLMIGPKLQQDLRHIILKWRMHPICLSADIVKMYRQIIVAEEDVDFQRLVWRDSPESEMEEYRLERVTFGTASAPYLAVKTLQRLAIDEGSAYPLVAEKVKKDYYVDDLLT</sequence>
<gene>
    <name evidence="2" type="ORF">PARMNEM_LOCUS4689</name>
</gene>
<evidence type="ECO:0000313" key="2">
    <source>
        <dbReference type="EMBL" id="CAK1583275.1"/>
    </source>
</evidence>
<dbReference type="GO" id="GO:0004190">
    <property type="term" value="F:aspartic-type endopeptidase activity"/>
    <property type="evidence" value="ECO:0007669"/>
    <property type="project" value="InterPro"/>
</dbReference>
<accession>A0AAV1KKF4</accession>
<dbReference type="PROSITE" id="PS50175">
    <property type="entry name" value="ASP_PROT_RETROV"/>
    <property type="match status" value="1"/>
</dbReference>
<comment type="caution">
    <text evidence="2">The sequence shown here is derived from an EMBL/GenBank/DDBJ whole genome shotgun (WGS) entry which is preliminary data.</text>
</comment>
<dbReference type="SUPFAM" id="SSF56672">
    <property type="entry name" value="DNA/RNA polymerases"/>
    <property type="match status" value="1"/>
</dbReference>
<dbReference type="PANTHER" id="PTHR47331:SF5">
    <property type="entry name" value="RIBONUCLEASE H"/>
    <property type="match status" value="1"/>
</dbReference>
<dbReference type="InterPro" id="IPR005312">
    <property type="entry name" value="DUF1759"/>
</dbReference>
<dbReference type="AlphaFoldDB" id="A0AAV1KKF4"/>
<dbReference type="InterPro" id="IPR043502">
    <property type="entry name" value="DNA/RNA_pol_sf"/>
</dbReference>
<keyword evidence="3" id="KW-1185">Reference proteome</keyword>
<proteinExistence type="predicted"/>
<reference evidence="2 3" key="1">
    <citation type="submission" date="2023-11" db="EMBL/GenBank/DDBJ databases">
        <authorList>
            <person name="Hedman E."/>
            <person name="Englund M."/>
            <person name="Stromberg M."/>
            <person name="Nyberg Akerstrom W."/>
            <person name="Nylinder S."/>
            <person name="Jareborg N."/>
            <person name="Kallberg Y."/>
            <person name="Kronander E."/>
        </authorList>
    </citation>
    <scope>NUCLEOTIDE SEQUENCE [LARGE SCALE GENOMIC DNA]</scope>
</reference>
<dbReference type="GO" id="GO:0071897">
    <property type="term" value="P:DNA biosynthetic process"/>
    <property type="evidence" value="ECO:0007669"/>
    <property type="project" value="UniProtKB-ARBA"/>
</dbReference>
<evidence type="ECO:0000313" key="3">
    <source>
        <dbReference type="Proteomes" id="UP001314205"/>
    </source>
</evidence>
<organism evidence="2 3">
    <name type="scientific">Parnassius mnemosyne</name>
    <name type="common">clouded apollo</name>
    <dbReference type="NCBI Taxonomy" id="213953"/>
    <lineage>
        <taxon>Eukaryota</taxon>
        <taxon>Metazoa</taxon>
        <taxon>Ecdysozoa</taxon>
        <taxon>Arthropoda</taxon>
        <taxon>Hexapoda</taxon>
        <taxon>Insecta</taxon>
        <taxon>Pterygota</taxon>
        <taxon>Neoptera</taxon>
        <taxon>Endopterygota</taxon>
        <taxon>Lepidoptera</taxon>
        <taxon>Glossata</taxon>
        <taxon>Ditrysia</taxon>
        <taxon>Papilionoidea</taxon>
        <taxon>Papilionidae</taxon>
        <taxon>Parnassiinae</taxon>
        <taxon>Parnassini</taxon>
        <taxon>Parnassius</taxon>
        <taxon>Driopa</taxon>
    </lineage>
</organism>
<dbReference type="Pfam" id="PF03564">
    <property type="entry name" value="DUF1759"/>
    <property type="match status" value="1"/>
</dbReference>